<evidence type="ECO:0000256" key="3">
    <source>
        <dbReference type="ARBA" id="ARBA00010617"/>
    </source>
</evidence>
<evidence type="ECO:0000256" key="10">
    <source>
        <dbReference type="PIRSR" id="PIRSR602401-1"/>
    </source>
</evidence>
<comment type="similarity">
    <text evidence="3 11">Belongs to the cytochrome P450 family.</text>
</comment>
<gene>
    <name evidence="13" type="ORF">JRQ81_017699</name>
</gene>
<evidence type="ECO:0000313" key="14">
    <source>
        <dbReference type="Proteomes" id="UP001142489"/>
    </source>
</evidence>
<comment type="subcellular location">
    <subcellularLocation>
        <location evidence="2">Membrane</location>
    </subcellularLocation>
</comment>
<evidence type="ECO:0000256" key="7">
    <source>
        <dbReference type="ARBA" id="ARBA00023004"/>
    </source>
</evidence>
<dbReference type="PANTHER" id="PTHR24300">
    <property type="entry name" value="CYTOCHROME P450 508A4-RELATED"/>
    <property type="match status" value="1"/>
</dbReference>
<dbReference type="InterPro" id="IPR036396">
    <property type="entry name" value="Cyt_P450_sf"/>
</dbReference>
<dbReference type="PROSITE" id="PS00086">
    <property type="entry name" value="CYTOCHROME_P450"/>
    <property type="match status" value="1"/>
</dbReference>
<evidence type="ECO:0000256" key="12">
    <source>
        <dbReference type="SAM" id="Phobius"/>
    </source>
</evidence>
<evidence type="ECO:0000256" key="5">
    <source>
        <dbReference type="ARBA" id="ARBA00022723"/>
    </source>
</evidence>
<sequence length="491" mass="56297">MAGFWGLFILLLMGFLILHYLKFLWSIRKYPPGPFPLPLIGGFWKIQTPISLETFMKLSKQYGNIYTVWIGSFPMVVLSGYQTVKEGLISHTEYLAERPTTPFITEVFQGGILNSNGHNWKQNRRFGLITMRKLGVGKKFIENKIQEEAHNLVEIFAQAKEQPLDPSLPLLDGISNVIRALIFGNNLFPDKEQFQEVIRSIEFGQKFLGTFFHMLYESSPSLMKFLPGPHKKALSRLKQSKSMLTEVVKKYKQSHLQHEPEDFTEYYLLQIEKSKGDPSSIYDEENLVQCIFDLIVAGTETSTNSLQWGLLFLAHHPDIQEKVYKELEDVLGSSPSICYQDAKKLPYTQAVIHETLRIRYILPLGVPRRSAQDLNLFGYNIPKGTFCMANLPALFLDPEQWKTPQEFNPSHFLDEDGNFVLKEDFVPFGAGARVCLGEQLGKMELFIFLTYLIRAFHFQPTEGVEELNKAPVFGFTLHPQPFKIRAIPRSS</sequence>
<organism evidence="13 14">
    <name type="scientific">Phrynocephalus forsythii</name>
    <dbReference type="NCBI Taxonomy" id="171643"/>
    <lineage>
        <taxon>Eukaryota</taxon>
        <taxon>Metazoa</taxon>
        <taxon>Chordata</taxon>
        <taxon>Craniata</taxon>
        <taxon>Vertebrata</taxon>
        <taxon>Euteleostomi</taxon>
        <taxon>Lepidosauria</taxon>
        <taxon>Squamata</taxon>
        <taxon>Bifurcata</taxon>
        <taxon>Unidentata</taxon>
        <taxon>Episquamata</taxon>
        <taxon>Toxicofera</taxon>
        <taxon>Iguania</taxon>
        <taxon>Acrodonta</taxon>
        <taxon>Agamidae</taxon>
        <taxon>Agaminae</taxon>
        <taxon>Phrynocephalus</taxon>
    </lineage>
</organism>
<feature type="transmembrane region" description="Helical" evidence="12">
    <location>
        <begin position="6"/>
        <end position="25"/>
    </location>
</feature>
<protein>
    <submittedName>
        <fullName evidence="13">Uncharacterized protein</fullName>
    </submittedName>
</protein>
<dbReference type="GO" id="GO:0016712">
    <property type="term" value="F:oxidoreductase activity, acting on paired donors, with incorporation or reduction of molecular oxygen, reduced flavin or flavoprotein as one donor, and incorporation of one atom of oxygen"/>
    <property type="evidence" value="ECO:0007669"/>
    <property type="project" value="TreeGrafter"/>
</dbReference>
<evidence type="ECO:0000313" key="13">
    <source>
        <dbReference type="EMBL" id="KAJ7324679.1"/>
    </source>
</evidence>
<evidence type="ECO:0000256" key="1">
    <source>
        <dbReference type="ARBA" id="ARBA00001971"/>
    </source>
</evidence>
<keyword evidence="4 10" id="KW-0349">Heme</keyword>
<dbReference type="InterPro" id="IPR001128">
    <property type="entry name" value="Cyt_P450"/>
</dbReference>
<dbReference type="InterPro" id="IPR050182">
    <property type="entry name" value="Cytochrome_P450_fam2"/>
</dbReference>
<dbReference type="GO" id="GO:0016020">
    <property type="term" value="C:membrane"/>
    <property type="evidence" value="ECO:0007669"/>
    <property type="project" value="UniProtKB-SubCell"/>
</dbReference>
<dbReference type="SUPFAM" id="SSF48264">
    <property type="entry name" value="Cytochrome P450"/>
    <property type="match status" value="1"/>
</dbReference>
<keyword evidence="6 11" id="KW-0560">Oxidoreductase</keyword>
<accession>A0A9Q0XRE0</accession>
<dbReference type="GO" id="GO:0005737">
    <property type="term" value="C:cytoplasm"/>
    <property type="evidence" value="ECO:0007669"/>
    <property type="project" value="TreeGrafter"/>
</dbReference>
<feature type="binding site" description="axial binding residue" evidence="10">
    <location>
        <position position="435"/>
    </location>
    <ligand>
        <name>heme</name>
        <dbReference type="ChEBI" id="CHEBI:30413"/>
    </ligand>
    <ligandPart>
        <name>Fe</name>
        <dbReference type="ChEBI" id="CHEBI:18248"/>
    </ligandPart>
</feature>
<dbReference type="InterPro" id="IPR002401">
    <property type="entry name" value="Cyt_P450_E_grp-I"/>
</dbReference>
<evidence type="ECO:0000256" key="6">
    <source>
        <dbReference type="ARBA" id="ARBA00023002"/>
    </source>
</evidence>
<dbReference type="PANTHER" id="PTHR24300:SF134">
    <property type="entry name" value="CYTOCHROME P450, FAMILY 2, SUBFAMILY AB, POLYPEPTIDE 2-RELATED"/>
    <property type="match status" value="1"/>
</dbReference>
<dbReference type="AlphaFoldDB" id="A0A9Q0XRE0"/>
<dbReference type="InterPro" id="IPR017972">
    <property type="entry name" value="Cyt_P450_CS"/>
</dbReference>
<dbReference type="Pfam" id="PF00067">
    <property type="entry name" value="p450"/>
    <property type="match status" value="1"/>
</dbReference>
<dbReference type="OrthoDB" id="9019782at2759"/>
<dbReference type="PRINTS" id="PR00463">
    <property type="entry name" value="EP450I"/>
</dbReference>
<dbReference type="EMBL" id="JAPFRF010000008">
    <property type="protein sequence ID" value="KAJ7324679.1"/>
    <property type="molecule type" value="Genomic_DNA"/>
</dbReference>
<feature type="transmembrane region" description="Helical" evidence="12">
    <location>
        <begin position="65"/>
        <end position="84"/>
    </location>
</feature>
<dbReference type="Gene3D" id="1.10.630.10">
    <property type="entry name" value="Cytochrome P450"/>
    <property type="match status" value="1"/>
</dbReference>
<evidence type="ECO:0000256" key="9">
    <source>
        <dbReference type="ARBA" id="ARBA00023136"/>
    </source>
</evidence>
<name>A0A9Q0XRE0_9SAUR</name>
<evidence type="ECO:0000256" key="4">
    <source>
        <dbReference type="ARBA" id="ARBA00022617"/>
    </source>
</evidence>
<evidence type="ECO:0000256" key="8">
    <source>
        <dbReference type="ARBA" id="ARBA00023033"/>
    </source>
</evidence>
<proteinExistence type="inferred from homology"/>
<evidence type="ECO:0000256" key="2">
    <source>
        <dbReference type="ARBA" id="ARBA00004370"/>
    </source>
</evidence>
<keyword evidence="14" id="KW-1185">Reference proteome</keyword>
<keyword evidence="9 12" id="KW-0472">Membrane</keyword>
<comment type="caution">
    <text evidence="13">The sequence shown here is derived from an EMBL/GenBank/DDBJ whole genome shotgun (WGS) entry which is preliminary data.</text>
</comment>
<keyword evidence="8 11" id="KW-0503">Monooxygenase</keyword>
<dbReference type="GO" id="GO:0020037">
    <property type="term" value="F:heme binding"/>
    <property type="evidence" value="ECO:0007669"/>
    <property type="project" value="InterPro"/>
</dbReference>
<reference evidence="13" key="1">
    <citation type="journal article" date="2023" name="DNA Res.">
        <title>Chromosome-level genome assembly of Phrynocephalus forsythii using third-generation DNA sequencing and Hi-C analysis.</title>
        <authorList>
            <person name="Qi Y."/>
            <person name="Zhao W."/>
            <person name="Zhao Y."/>
            <person name="Niu C."/>
            <person name="Cao S."/>
            <person name="Zhang Y."/>
        </authorList>
    </citation>
    <scope>NUCLEOTIDE SEQUENCE</scope>
    <source>
        <tissue evidence="13">Muscle</tissue>
    </source>
</reference>
<keyword evidence="7 10" id="KW-0408">Iron</keyword>
<dbReference type="GO" id="GO:0006082">
    <property type="term" value="P:organic acid metabolic process"/>
    <property type="evidence" value="ECO:0007669"/>
    <property type="project" value="TreeGrafter"/>
</dbReference>
<keyword evidence="12" id="KW-0812">Transmembrane</keyword>
<comment type="cofactor">
    <cofactor evidence="1 10">
        <name>heme</name>
        <dbReference type="ChEBI" id="CHEBI:30413"/>
    </cofactor>
</comment>
<dbReference type="FunFam" id="1.10.630.10:FF:000004">
    <property type="entry name" value="cytochrome P450 2D15 isoform X1"/>
    <property type="match status" value="1"/>
</dbReference>
<dbReference type="Proteomes" id="UP001142489">
    <property type="component" value="Unassembled WGS sequence"/>
</dbReference>
<keyword evidence="12" id="KW-1133">Transmembrane helix</keyword>
<dbReference type="GO" id="GO:0006805">
    <property type="term" value="P:xenobiotic metabolic process"/>
    <property type="evidence" value="ECO:0007669"/>
    <property type="project" value="TreeGrafter"/>
</dbReference>
<evidence type="ECO:0000256" key="11">
    <source>
        <dbReference type="RuleBase" id="RU000461"/>
    </source>
</evidence>
<dbReference type="PRINTS" id="PR00385">
    <property type="entry name" value="P450"/>
</dbReference>
<dbReference type="GO" id="GO:0005506">
    <property type="term" value="F:iron ion binding"/>
    <property type="evidence" value="ECO:0007669"/>
    <property type="project" value="InterPro"/>
</dbReference>
<keyword evidence="5 10" id="KW-0479">Metal-binding</keyword>